<protein>
    <submittedName>
        <fullName evidence="4">Quercetin 2,3-dioxygenase</fullName>
        <ecNumber evidence="4">1.13.11.24</ecNumber>
    </submittedName>
</protein>
<reference evidence="4" key="1">
    <citation type="submission" date="2019-08" db="EMBL/GenBank/DDBJ databases">
        <authorList>
            <person name="Kucharzyk K."/>
            <person name="Murdoch R.W."/>
            <person name="Higgins S."/>
            <person name="Loffler F."/>
        </authorList>
    </citation>
    <scope>NUCLEOTIDE SEQUENCE</scope>
</reference>
<evidence type="ECO:0000313" key="4">
    <source>
        <dbReference type="EMBL" id="MPL72774.1"/>
    </source>
</evidence>
<dbReference type="AlphaFoldDB" id="A0A644U0N9"/>
<proteinExistence type="inferred from homology"/>
<dbReference type="PIRSF" id="PIRSF006232">
    <property type="entry name" value="Pirin"/>
    <property type="match status" value="1"/>
</dbReference>
<dbReference type="PANTHER" id="PTHR43212">
    <property type="entry name" value="QUERCETIN 2,3-DIOXYGENASE"/>
    <property type="match status" value="1"/>
</dbReference>
<dbReference type="EC" id="1.13.11.24" evidence="4"/>
<keyword evidence="4" id="KW-0560">Oxidoreductase</keyword>
<feature type="domain" description="Quercetin 2,3-dioxygenase C-terminal cupin" evidence="3">
    <location>
        <begin position="152"/>
        <end position="230"/>
    </location>
</feature>
<evidence type="ECO:0000259" key="2">
    <source>
        <dbReference type="Pfam" id="PF02678"/>
    </source>
</evidence>
<dbReference type="PANTHER" id="PTHR43212:SF3">
    <property type="entry name" value="QUERCETIN 2,3-DIOXYGENASE"/>
    <property type="match status" value="1"/>
</dbReference>
<evidence type="ECO:0000256" key="1">
    <source>
        <dbReference type="ARBA" id="ARBA00008416"/>
    </source>
</evidence>
<accession>A0A644U0N9</accession>
<feature type="domain" description="Pirin N-terminal" evidence="2">
    <location>
        <begin position="11"/>
        <end position="120"/>
    </location>
</feature>
<dbReference type="GO" id="GO:0008127">
    <property type="term" value="F:quercetin 2,3-dioxygenase activity"/>
    <property type="evidence" value="ECO:0007669"/>
    <property type="project" value="UniProtKB-EC"/>
</dbReference>
<dbReference type="Gene3D" id="2.60.120.10">
    <property type="entry name" value="Jelly Rolls"/>
    <property type="match status" value="2"/>
</dbReference>
<gene>
    <name evidence="4" type="primary">yhhW_3</name>
    <name evidence="4" type="ORF">SDC9_18564</name>
</gene>
<comment type="similarity">
    <text evidence="1">Belongs to the pirin family.</text>
</comment>
<dbReference type="InterPro" id="IPR012093">
    <property type="entry name" value="Pirin"/>
</dbReference>
<keyword evidence="4" id="KW-0223">Dioxygenase</keyword>
<dbReference type="Pfam" id="PF02678">
    <property type="entry name" value="Pirin"/>
    <property type="match status" value="1"/>
</dbReference>
<dbReference type="InterPro" id="IPR011051">
    <property type="entry name" value="RmlC_Cupin_sf"/>
</dbReference>
<organism evidence="4">
    <name type="scientific">bioreactor metagenome</name>
    <dbReference type="NCBI Taxonomy" id="1076179"/>
    <lineage>
        <taxon>unclassified sequences</taxon>
        <taxon>metagenomes</taxon>
        <taxon>ecological metagenomes</taxon>
    </lineage>
</organism>
<name>A0A644U0N9_9ZZZZ</name>
<dbReference type="InterPro" id="IPR014710">
    <property type="entry name" value="RmlC-like_jellyroll"/>
</dbReference>
<dbReference type="Pfam" id="PF17954">
    <property type="entry name" value="Pirin_C_2"/>
    <property type="match status" value="1"/>
</dbReference>
<evidence type="ECO:0000259" key="3">
    <source>
        <dbReference type="Pfam" id="PF17954"/>
    </source>
</evidence>
<sequence length="237" mass="27157">MKNIIDRAQTRGHANHGWLDTNHTFSFASYYNPQRMHFGVMRVLNDDTITPTKGFDLHPHEDMEIISIPLKGRMRHGDSLNNSDVISRGQIQVMSAGTGIMHIEYNDSDKEDLSFLQIWIYPKTKGTQPRYNNYDISSLLKKNDISLFLSPNNEAYINQDAWISWANVEKDNSVNYNLYGKNTGVYVFALEGELEIDGVKFSQRDGVGISETDNFEIKALEKTEAIFFEVAMNYKTI</sequence>
<dbReference type="CDD" id="cd02910">
    <property type="entry name" value="cupin_Yhhw_N"/>
    <property type="match status" value="1"/>
</dbReference>
<comment type="caution">
    <text evidence="4">The sequence shown here is derived from an EMBL/GenBank/DDBJ whole genome shotgun (WGS) entry which is preliminary data.</text>
</comment>
<dbReference type="SUPFAM" id="SSF51182">
    <property type="entry name" value="RmlC-like cupins"/>
    <property type="match status" value="1"/>
</dbReference>
<dbReference type="InterPro" id="IPR003829">
    <property type="entry name" value="Pirin_N_dom"/>
</dbReference>
<dbReference type="InterPro" id="IPR041602">
    <property type="entry name" value="Quercetinase_C"/>
</dbReference>
<dbReference type="EMBL" id="VSSQ01000068">
    <property type="protein sequence ID" value="MPL72774.1"/>
    <property type="molecule type" value="Genomic_DNA"/>
</dbReference>